<dbReference type="CDD" id="cd00038">
    <property type="entry name" value="CAP_ED"/>
    <property type="match status" value="1"/>
</dbReference>
<dbReference type="SUPFAM" id="SSF55874">
    <property type="entry name" value="ATPase domain of HSP90 chaperone/DNA topoisomerase II/histidine kinase"/>
    <property type="match status" value="1"/>
</dbReference>
<keyword evidence="5" id="KW-0418">Kinase</keyword>
<feature type="domain" description="Cyclic nucleotide-binding" evidence="3">
    <location>
        <begin position="36"/>
        <end position="110"/>
    </location>
</feature>
<evidence type="ECO:0000259" key="3">
    <source>
        <dbReference type="PROSITE" id="PS50042"/>
    </source>
</evidence>
<dbReference type="InterPro" id="IPR014710">
    <property type="entry name" value="RmlC-like_jellyroll"/>
</dbReference>
<dbReference type="Gene3D" id="3.30.565.10">
    <property type="entry name" value="Histidine kinase-like ATPase, C-terminal domain"/>
    <property type="match status" value="1"/>
</dbReference>
<sequence>MSSMAAQCPISEHESVLARIIRDYFCSPDRQCQVLAGIAVLEQSGHNDRLYYLKSGSMAAYYQETDSSHPVLVFQVEAGMFFGVHSFFAGTFKASTTVIAQTDCELAWIDISTKAVNEDTYGSLSAQFMPVMVSELSKRQQRASLKAVANAQSQQKLFRAEQMTTLGQLAAGIAHELNNAVGVIDSKAQRLQDTLSSWLATYQPDAQPFFDVGLSQGQGVSSSEARSRGRTFEKQHGLSSNKARLLARALPQDADINVWLADLDNALHFWEQGRELHDLQIAAQHAVSIVRSVKQLGGADHERNEHVDINDTLQKSLSLLQGAIRGVTVTQTFGDLPLLVGSSTEFVQIWVNLIKNATEALVDTPSPNIDIYTFTSKGWLIVTIANNGPVIEESVRRKIFQPNFTTRKGGLSFGLGLGLSIVQRLVNEYNGSIAVKSDADITTFRVRLPLGE</sequence>
<dbReference type="InterPro" id="IPR005467">
    <property type="entry name" value="His_kinase_dom"/>
</dbReference>
<dbReference type="AlphaFoldDB" id="A0A2N7LAC9"/>
<name>A0A2N7LAC9_9GAMM</name>
<dbReference type="Pfam" id="PF00027">
    <property type="entry name" value="cNMP_binding"/>
    <property type="match status" value="1"/>
</dbReference>
<dbReference type="Gene3D" id="1.10.287.130">
    <property type="match status" value="1"/>
</dbReference>
<comment type="catalytic activity">
    <reaction evidence="1">
        <text>ATP + protein L-histidine = ADP + protein N-phospho-L-histidine.</text>
        <dbReference type="EC" id="2.7.13.3"/>
    </reaction>
</comment>
<dbReference type="GO" id="GO:0004673">
    <property type="term" value="F:protein histidine kinase activity"/>
    <property type="evidence" value="ECO:0007669"/>
    <property type="project" value="UniProtKB-EC"/>
</dbReference>
<evidence type="ECO:0000313" key="6">
    <source>
        <dbReference type="Proteomes" id="UP000235387"/>
    </source>
</evidence>
<evidence type="ECO:0000313" key="5">
    <source>
        <dbReference type="EMBL" id="PMN91535.1"/>
    </source>
</evidence>
<dbReference type="InterPro" id="IPR000595">
    <property type="entry name" value="cNMP-bd_dom"/>
</dbReference>
<dbReference type="EC" id="2.7.13.3" evidence="2"/>
<dbReference type="PROSITE" id="PS50109">
    <property type="entry name" value="HIS_KIN"/>
    <property type="match status" value="1"/>
</dbReference>
<proteinExistence type="predicted"/>
<dbReference type="SMART" id="SM00387">
    <property type="entry name" value="HATPase_c"/>
    <property type="match status" value="1"/>
</dbReference>
<organism evidence="5 6">
    <name type="scientific">Enterovibrio norvegicus</name>
    <dbReference type="NCBI Taxonomy" id="188144"/>
    <lineage>
        <taxon>Bacteria</taxon>
        <taxon>Pseudomonadati</taxon>
        <taxon>Pseudomonadota</taxon>
        <taxon>Gammaproteobacteria</taxon>
        <taxon>Vibrionales</taxon>
        <taxon>Vibrionaceae</taxon>
        <taxon>Enterovibrio</taxon>
    </lineage>
</organism>
<dbReference type="RefSeq" id="WP_102390968.1">
    <property type="nucleotide sequence ID" value="NZ_MDAL01000021.1"/>
</dbReference>
<feature type="domain" description="Histidine kinase" evidence="4">
    <location>
        <begin position="293"/>
        <end position="452"/>
    </location>
</feature>
<comment type="caution">
    <text evidence="5">The sequence shown here is derived from an EMBL/GenBank/DDBJ whole genome shotgun (WGS) entry which is preliminary data.</text>
</comment>
<reference evidence="6" key="1">
    <citation type="submission" date="2016-07" db="EMBL/GenBank/DDBJ databases">
        <title>Nontailed viruses are major unrecognized killers of bacteria in the ocean.</title>
        <authorList>
            <person name="Kauffman K."/>
            <person name="Hussain F."/>
            <person name="Yang J."/>
            <person name="Arevalo P."/>
            <person name="Brown J."/>
            <person name="Cutler M."/>
            <person name="Kelly L."/>
            <person name="Polz M.F."/>
        </authorList>
    </citation>
    <scope>NUCLEOTIDE SEQUENCE [LARGE SCALE GENOMIC DNA]</scope>
    <source>
        <strain evidence="6">10N.261.45.A10</strain>
    </source>
</reference>
<dbReference type="InterPro" id="IPR036890">
    <property type="entry name" value="HATPase_C_sf"/>
</dbReference>
<dbReference type="Pfam" id="PF02518">
    <property type="entry name" value="HATPase_c"/>
    <property type="match status" value="1"/>
</dbReference>
<dbReference type="PANTHER" id="PTHR43065:SF48">
    <property type="entry name" value="HISTIDINE KINASE"/>
    <property type="match status" value="1"/>
</dbReference>
<dbReference type="EMBL" id="MDAL01000021">
    <property type="protein sequence ID" value="PMN91535.1"/>
    <property type="molecule type" value="Genomic_DNA"/>
</dbReference>
<dbReference type="PROSITE" id="PS50042">
    <property type="entry name" value="CNMP_BINDING_3"/>
    <property type="match status" value="1"/>
</dbReference>
<evidence type="ECO:0000256" key="2">
    <source>
        <dbReference type="ARBA" id="ARBA00012438"/>
    </source>
</evidence>
<dbReference type="InterPro" id="IPR004358">
    <property type="entry name" value="Sig_transdc_His_kin-like_C"/>
</dbReference>
<evidence type="ECO:0000256" key="1">
    <source>
        <dbReference type="ARBA" id="ARBA00000085"/>
    </source>
</evidence>
<dbReference type="PANTHER" id="PTHR43065">
    <property type="entry name" value="SENSOR HISTIDINE KINASE"/>
    <property type="match status" value="1"/>
</dbReference>
<keyword evidence="5" id="KW-0808">Transferase</keyword>
<dbReference type="InterPro" id="IPR018490">
    <property type="entry name" value="cNMP-bd_dom_sf"/>
</dbReference>
<dbReference type="PRINTS" id="PR00344">
    <property type="entry name" value="BCTRLSENSOR"/>
</dbReference>
<dbReference type="Gene3D" id="2.60.120.10">
    <property type="entry name" value="Jelly Rolls"/>
    <property type="match status" value="1"/>
</dbReference>
<accession>A0A2N7LAC9</accession>
<gene>
    <name evidence="5" type="ORF">BCT23_16685</name>
</gene>
<dbReference type="SUPFAM" id="SSF51206">
    <property type="entry name" value="cAMP-binding domain-like"/>
    <property type="match status" value="1"/>
</dbReference>
<evidence type="ECO:0000259" key="4">
    <source>
        <dbReference type="PROSITE" id="PS50109"/>
    </source>
</evidence>
<protein>
    <recommendedName>
        <fullName evidence="2">histidine kinase</fullName>
        <ecNumber evidence="2">2.7.13.3</ecNumber>
    </recommendedName>
</protein>
<dbReference type="InterPro" id="IPR003594">
    <property type="entry name" value="HATPase_dom"/>
</dbReference>
<dbReference type="Proteomes" id="UP000235387">
    <property type="component" value="Unassembled WGS sequence"/>
</dbReference>